<feature type="transmembrane region" description="Helical" evidence="1">
    <location>
        <begin position="97"/>
        <end position="116"/>
    </location>
</feature>
<dbReference type="KEGG" id="kyr:CVV65_08440"/>
<feature type="transmembrane region" description="Helical" evidence="1">
    <location>
        <begin position="340"/>
        <end position="360"/>
    </location>
</feature>
<proteinExistence type="predicted"/>
<keyword evidence="1" id="KW-1133">Transmembrane helix</keyword>
<feature type="transmembrane region" description="Helical" evidence="1">
    <location>
        <begin position="12"/>
        <end position="39"/>
    </location>
</feature>
<evidence type="ECO:0000313" key="3">
    <source>
        <dbReference type="Proteomes" id="UP000231932"/>
    </source>
</evidence>
<dbReference type="Proteomes" id="UP000231932">
    <property type="component" value="Chromosome"/>
</dbReference>
<gene>
    <name evidence="2" type="ORF">CVV65_08440</name>
</gene>
<dbReference type="SUPFAM" id="SSF103473">
    <property type="entry name" value="MFS general substrate transporter"/>
    <property type="match status" value="1"/>
</dbReference>
<dbReference type="InterPro" id="IPR036259">
    <property type="entry name" value="MFS_trans_sf"/>
</dbReference>
<dbReference type="OrthoDB" id="2086294at2"/>
<feature type="transmembrane region" description="Helical" evidence="1">
    <location>
        <begin position="295"/>
        <end position="316"/>
    </location>
</feature>
<sequence>MARNRGVNPGRTLALVGGLFAAATTLETALLNLVIWTSYPDLVPFLTYQAAVFLFAGLGFAFAGILERFDPGIPMRAGAAVLAALAVWAALAEHWLGHRPLVAGFLNGSGIGLYWWGFNKQWLRATAPRTRDHYQRLHTFTASTASIATPLAAEMVFRTLPRGEHPLLFGLVTVLLVLLYRTSRRLAPPTPEPFDWKEVPPLFGSWRGLLGASLLWGSRESLVLALPLVFVYVITGTETASGLYLILSSTATLMGGFLVERWLTARSRRRLLWLSAAVLVIAGLGPTLFPSSVALYIFGAANALAVPFAAASYGAASMDIIGGLPQADTHMGQYFLMREWFLTAGRLGSLTILMAGALVLPTETAFRLGFFLTAAGCAAFAAGFAPVVQGRRLGYEN</sequence>
<protein>
    <recommendedName>
        <fullName evidence="4">MFS transporter</fullName>
    </recommendedName>
</protein>
<feature type="transmembrane region" description="Helical" evidence="1">
    <location>
        <begin position="45"/>
        <end position="66"/>
    </location>
</feature>
<accession>A0A2K8N6I8</accession>
<reference evidence="3" key="1">
    <citation type="submission" date="2017-11" db="EMBL/GenBank/DDBJ databases">
        <title>Complete Genome Sequence of Kyrpidia sp. Strain EA-1, a thermophilic, hydrogen-oxidizing Bacterium, isolated from the Azores.</title>
        <authorList>
            <person name="Reiner J.E."/>
            <person name="Lapp C.J."/>
            <person name="Bunk B."/>
            <person name="Gescher J."/>
        </authorList>
    </citation>
    <scope>NUCLEOTIDE SEQUENCE [LARGE SCALE GENOMIC DNA]</scope>
    <source>
        <strain evidence="3">EA-1</strain>
    </source>
</reference>
<feature type="transmembrane region" description="Helical" evidence="1">
    <location>
        <begin position="163"/>
        <end position="180"/>
    </location>
</feature>
<keyword evidence="1" id="KW-0812">Transmembrane</keyword>
<keyword evidence="1" id="KW-0472">Membrane</keyword>
<dbReference type="EMBL" id="CP024955">
    <property type="protein sequence ID" value="ATY84948.1"/>
    <property type="molecule type" value="Genomic_DNA"/>
</dbReference>
<feature type="transmembrane region" description="Helical" evidence="1">
    <location>
        <begin position="366"/>
        <end position="388"/>
    </location>
</feature>
<evidence type="ECO:0008006" key="4">
    <source>
        <dbReference type="Google" id="ProtNLM"/>
    </source>
</evidence>
<keyword evidence="3" id="KW-1185">Reference proteome</keyword>
<evidence type="ECO:0000256" key="1">
    <source>
        <dbReference type="SAM" id="Phobius"/>
    </source>
</evidence>
<feature type="transmembrane region" description="Helical" evidence="1">
    <location>
        <begin position="271"/>
        <end position="289"/>
    </location>
</feature>
<dbReference type="RefSeq" id="WP_100667747.1">
    <property type="nucleotide sequence ID" value="NZ_CP024955.1"/>
</dbReference>
<feature type="transmembrane region" description="Helical" evidence="1">
    <location>
        <begin position="73"/>
        <end position="91"/>
    </location>
</feature>
<evidence type="ECO:0000313" key="2">
    <source>
        <dbReference type="EMBL" id="ATY84948.1"/>
    </source>
</evidence>
<organism evidence="2 3">
    <name type="scientific">Kyrpidia spormannii</name>
    <dbReference type="NCBI Taxonomy" id="2055160"/>
    <lineage>
        <taxon>Bacteria</taxon>
        <taxon>Bacillati</taxon>
        <taxon>Bacillota</taxon>
        <taxon>Bacilli</taxon>
        <taxon>Bacillales</taxon>
        <taxon>Alicyclobacillaceae</taxon>
        <taxon>Kyrpidia</taxon>
    </lineage>
</organism>
<name>A0A2K8N6I8_9BACL</name>
<dbReference type="AlphaFoldDB" id="A0A2K8N6I8"/>